<dbReference type="InterPro" id="IPR050266">
    <property type="entry name" value="AB_hydrolase_sf"/>
</dbReference>
<dbReference type="GO" id="GO:0016020">
    <property type="term" value="C:membrane"/>
    <property type="evidence" value="ECO:0007669"/>
    <property type="project" value="TreeGrafter"/>
</dbReference>
<keyword evidence="2" id="KW-0378">Hydrolase</keyword>
<dbReference type="Gene3D" id="3.40.50.1820">
    <property type="entry name" value="alpha/beta hydrolase"/>
    <property type="match status" value="1"/>
</dbReference>
<dbReference type="AlphaFoldDB" id="A0A4U3LKT8"/>
<organism evidence="2 3">
    <name type="scientific">Kribbella jiaozuonensis</name>
    <dbReference type="NCBI Taxonomy" id="2575441"/>
    <lineage>
        <taxon>Bacteria</taxon>
        <taxon>Bacillati</taxon>
        <taxon>Actinomycetota</taxon>
        <taxon>Actinomycetes</taxon>
        <taxon>Propionibacteriales</taxon>
        <taxon>Kribbellaceae</taxon>
        <taxon>Kribbella</taxon>
    </lineage>
</organism>
<dbReference type="PRINTS" id="PR00111">
    <property type="entry name" value="ABHYDROLASE"/>
</dbReference>
<name>A0A4U3LKT8_9ACTN</name>
<evidence type="ECO:0000313" key="3">
    <source>
        <dbReference type="Proteomes" id="UP000305836"/>
    </source>
</evidence>
<keyword evidence="3" id="KW-1185">Reference proteome</keyword>
<accession>A0A4U3LKT8</accession>
<dbReference type="PANTHER" id="PTHR43798:SF5">
    <property type="entry name" value="MONOACYLGLYCEROL LIPASE ABHD6"/>
    <property type="match status" value="1"/>
</dbReference>
<reference evidence="2 3" key="1">
    <citation type="submission" date="2019-04" db="EMBL/GenBank/DDBJ databases">
        <title>Kribbella sp. NEAU-THZ 27 nov., a novel actinomycete isolated from soil.</title>
        <authorList>
            <person name="Duan L."/>
        </authorList>
    </citation>
    <scope>NUCLEOTIDE SEQUENCE [LARGE SCALE GENOMIC DNA]</scope>
    <source>
        <strain evidence="3">NEAU-THZ27</strain>
    </source>
</reference>
<proteinExistence type="predicted"/>
<dbReference type="RefSeq" id="WP_137257213.1">
    <property type="nucleotide sequence ID" value="NZ_JBHSPQ010000003.1"/>
</dbReference>
<dbReference type="Proteomes" id="UP000305836">
    <property type="component" value="Unassembled WGS sequence"/>
</dbReference>
<dbReference type="InterPro" id="IPR000073">
    <property type="entry name" value="AB_hydrolase_1"/>
</dbReference>
<dbReference type="Pfam" id="PF00561">
    <property type="entry name" value="Abhydrolase_1"/>
    <property type="match status" value="1"/>
</dbReference>
<sequence>MDNSYSSLPNLRVTGANGIDYAYRDAGAGDGVPLVLLQHFRGNLDSWDPALIDALASGRRVVTFDNVGVGGSSGTTPRTVEQMASDAIVFLEAMEFEQVDVLGFSLGSFVAQEIALTRPAIVRRLVLASSAPQGADGMHGWAPEVIGAIGKRETSAEEYLSVFFAGSPSSIAAGKKTLQGVYGRTDGRDTATSWETRNAQYDAVCTWGIPDHAALQRLSCLTLPVFVANGNSDPMILPHYSYLLAGLIPHAQLKIYPDSAHGFLFQHHAEFAADVGSFLNG</sequence>
<comment type="caution">
    <text evidence="2">The sequence shown here is derived from an EMBL/GenBank/DDBJ whole genome shotgun (WGS) entry which is preliminary data.</text>
</comment>
<protein>
    <submittedName>
        <fullName evidence="2">Alpha/beta hydrolase</fullName>
    </submittedName>
</protein>
<evidence type="ECO:0000313" key="2">
    <source>
        <dbReference type="EMBL" id="TKK76345.1"/>
    </source>
</evidence>
<dbReference type="GO" id="GO:0047372">
    <property type="term" value="F:monoacylglycerol lipase activity"/>
    <property type="evidence" value="ECO:0007669"/>
    <property type="project" value="TreeGrafter"/>
</dbReference>
<feature type="domain" description="AB hydrolase-1" evidence="1">
    <location>
        <begin position="33"/>
        <end position="267"/>
    </location>
</feature>
<dbReference type="EMBL" id="SZPZ01000004">
    <property type="protein sequence ID" value="TKK76345.1"/>
    <property type="molecule type" value="Genomic_DNA"/>
</dbReference>
<gene>
    <name evidence="2" type="ORF">FDA38_28525</name>
</gene>
<dbReference type="InterPro" id="IPR029058">
    <property type="entry name" value="AB_hydrolase_fold"/>
</dbReference>
<dbReference type="OrthoDB" id="7958481at2"/>
<dbReference type="GO" id="GO:0046464">
    <property type="term" value="P:acylglycerol catabolic process"/>
    <property type="evidence" value="ECO:0007669"/>
    <property type="project" value="TreeGrafter"/>
</dbReference>
<dbReference type="PANTHER" id="PTHR43798">
    <property type="entry name" value="MONOACYLGLYCEROL LIPASE"/>
    <property type="match status" value="1"/>
</dbReference>
<dbReference type="SUPFAM" id="SSF53474">
    <property type="entry name" value="alpha/beta-Hydrolases"/>
    <property type="match status" value="1"/>
</dbReference>
<evidence type="ECO:0000259" key="1">
    <source>
        <dbReference type="Pfam" id="PF00561"/>
    </source>
</evidence>